<protein>
    <submittedName>
        <fullName evidence="3">Lipoprotein</fullName>
    </submittedName>
</protein>
<sequence length="118" mass="13469">MADYHRLDRIVLGKYLQPSLADGFVALTAVWGWSGSGSSVDCVTVCIARPVDWRDELLSSGGGSFLFVIAPLFDINKYRLVRSVNGDKLTNEIYWSRMPQYRQQVVWDKNRGQSTWHE</sequence>
<keyword evidence="2" id="KW-1185">Reference proteome</keyword>
<reference evidence="1 2" key="2">
    <citation type="submission" date="2018-10" db="EMBL/GenBank/DDBJ databases">
        <authorList>
            <consortium name="Pathogen Informatics"/>
        </authorList>
    </citation>
    <scope>NUCLEOTIDE SEQUENCE [LARGE SCALE GENOMIC DNA]</scope>
</reference>
<organism evidence="3">
    <name type="scientific">Enterobius vermicularis</name>
    <name type="common">Human pinworm</name>
    <dbReference type="NCBI Taxonomy" id="51028"/>
    <lineage>
        <taxon>Eukaryota</taxon>
        <taxon>Metazoa</taxon>
        <taxon>Ecdysozoa</taxon>
        <taxon>Nematoda</taxon>
        <taxon>Chromadorea</taxon>
        <taxon>Rhabditida</taxon>
        <taxon>Spirurina</taxon>
        <taxon>Oxyuridomorpha</taxon>
        <taxon>Oxyuroidea</taxon>
        <taxon>Oxyuridae</taxon>
        <taxon>Enterobius</taxon>
    </lineage>
</organism>
<dbReference type="EMBL" id="UXUI01008583">
    <property type="protein sequence ID" value="VDD91867.1"/>
    <property type="molecule type" value="Genomic_DNA"/>
</dbReference>
<name>A0A0N4V9I1_ENTVE</name>
<proteinExistence type="predicted"/>
<dbReference type="AlphaFoldDB" id="A0A0N4V9I1"/>
<evidence type="ECO:0000313" key="3">
    <source>
        <dbReference type="WBParaSite" id="EVEC_0000709701-mRNA-1"/>
    </source>
</evidence>
<accession>A0A0N4V9I1</accession>
<dbReference type="WBParaSite" id="EVEC_0000709701-mRNA-1">
    <property type="protein sequence ID" value="EVEC_0000709701-mRNA-1"/>
    <property type="gene ID" value="EVEC_0000709701"/>
</dbReference>
<evidence type="ECO:0000313" key="1">
    <source>
        <dbReference type="EMBL" id="VDD91867.1"/>
    </source>
</evidence>
<gene>
    <name evidence="1" type="ORF">EVEC_LOCUS6618</name>
</gene>
<dbReference type="Proteomes" id="UP000274131">
    <property type="component" value="Unassembled WGS sequence"/>
</dbReference>
<reference evidence="3" key="1">
    <citation type="submission" date="2017-02" db="UniProtKB">
        <authorList>
            <consortium name="WormBaseParasite"/>
        </authorList>
    </citation>
    <scope>IDENTIFICATION</scope>
</reference>
<evidence type="ECO:0000313" key="2">
    <source>
        <dbReference type="Proteomes" id="UP000274131"/>
    </source>
</evidence>